<name>A0ABS3FQL8_9CYAN</name>
<evidence type="ECO:0000313" key="2">
    <source>
        <dbReference type="EMBL" id="MBO0349370.1"/>
    </source>
</evidence>
<accession>A0ABS3FQL8</accession>
<dbReference type="EMBL" id="JAFLQW010000265">
    <property type="protein sequence ID" value="MBO0349370.1"/>
    <property type="molecule type" value="Genomic_DNA"/>
</dbReference>
<proteinExistence type="predicted"/>
<keyword evidence="1" id="KW-0472">Membrane</keyword>
<keyword evidence="1" id="KW-1133">Transmembrane helix</keyword>
<dbReference type="Proteomes" id="UP000664844">
    <property type="component" value="Unassembled WGS sequence"/>
</dbReference>
<evidence type="ECO:0000256" key="1">
    <source>
        <dbReference type="SAM" id="Phobius"/>
    </source>
</evidence>
<reference evidence="2 3" key="1">
    <citation type="submission" date="2021-03" db="EMBL/GenBank/DDBJ databases">
        <title>Metabolic Capacity of the Antarctic Cyanobacterium Phormidium pseudopriestleyi that Sustains Oxygenic Photosynthesis in the Presence of Hydrogen Sulfide.</title>
        <authorList>
            <person name="Lumian J.E."/>
            <person name="Jungblut A.D."/>
            <person name="Dillon M.L."/>
            <person name="Hawes I."/>
            <person name="Doran P.T."/>
            <person name="Mackey T.J."/>
            <person name="Dick G.J."/>
            <person name="Grettenberger C.L."/>
            <person name="Sumner D.Y."/>
        </authorList>
    </citation>
    <scope>NUCLEOTIDE SEQUENCE [LARGE SCALE GENOMIC DNA]</scope>
    <source>
        <strain evidence="2 3">FRX01</strain>
    </source>
</reference>
<organism evidence="2 3">
    <name type="scientific">Phormidium pseudopriestleyi FRX01</name>
    <dbReference type="NCBI Taxonomy" id="1759528"/>
    <lineage>
        <taxon>Bacteria</taxon>
        <taxon>Bacillati</taxon>
        <taxon>Cyanobacteriota</taxon>
        <taxon>Cyanophyceae</taxon>
        <taxon>Oscillatoriophycideae</taxon>
        <taxon>Oscillatoriales</taxon>
        <taxon>Oscillatoriaceae</taxon>
        <taxon>Phormidium</taxon>
    </lineage>
</organism>
<gene>
    <name evidence="2" type="ORF">J0895_09680</name>
</gene>
<dbReference type="RefSeq" id="WP_207087896.1">
    <property type="nucleotide sequence ID" value="NZ_JAFLQW010000265.1"/>
</dbReference>
<comment type="caution">
    <text evidence="2">The sequence shown here is derived from an EMBL/GenBank/DDBJ whole genome shotgun (WGS) entry which is preliminary data.</text>
</comment>
<protein>
    <submittedName>
        <fullName evidence="2">Uncharacterized protein</fullName>
    </submittedName>
</protein>
<keyword evidence="1" id="KW-0812">Transmembrane</keyword>
<keyword evidence="3" id="KW-1185">Reference proteome</keyword>
<sequence>MVIFLQSIQSYSLVVTNYLQMGWGWVAAPIASGVFFFLSGSLLAQIVNTPHQRIRNNFSG</sequence>
<feature type="transmembrane region" description="Helical" evidence="1">
    <location>
        <begin position="23"/>
        <end position="47"/>
    </location>
</feature>
<evidence type="ECO:0000313" key="3">
    <source>
        <dbReference type="Proteomes" id="UP000664844"/>
    </source>
</evidence>